<dbReference type="InterPro" id="IPR029062">
    <property type="entry name" value="Class_I_gatase-like"/>
</dbReference>
<protein>
    <submittedName>
        <fullName evidence="2">Glutamine amidotransferase</fullName>
    </submittedName>
</protein>
<dbReference type="GO" id="GO:0016740">
    <property type="term" value="F:transferase activity"/>
    <property type="evidence" value="ECO:0007669"/>
    <property type="project" value="UniProtKB-KW"/>
</dbReference>
<sequence>MTEAHELKMPSPQAPLQIGMVLYPGLTTLDLIGPQNVLAVHAETHLLWKTRALVTSDTGVSIQPTATFSDCPDDLDILFVPGGIGTTEAMADREILQFLRDRGPRSRYVTSVCTGSLILAAAGLMQGYKATTHWAMRHILEAFGVECVHARVVVDRNRISGGGVTAGIDFGLTLLALLRGEDVAKLTQLMLEYDPAPPFRAGTPEAAGPELTQRLVSFLEPHEQAMRKVAAEMSSRAS</sequence>
<evidence type="ECO:0000259" key="1">
    <source>
        <dbReference type="Pfam" id="PF01965"/>
    </source>
</evidence>
<dbReference type="EMBL" id="JELX01000665">
    <property type="protein sequence ID" value="KYF62937.1"/>
    <property type="molecule type" value="Genomic_DNA"/>
</dbReference>
<dbReference type="CDD" id="cd03139">
    <property type="entry name" value="GATase1_PfpI_2"/>
    <property type="match status" value="1"/>
</dbReference>
<feature type="domain" description="DJ-1/PfpI" evidence="1">
    <location>
        <begin position="20"/>
        <end position="176"/>
    </location>
</feature>
<dbReference type="SUPFAM" id="SSF52317">
    <property type="entry name" value="Class I glutamine amidotransferase-like"/>
    <property type="match status" value="1"/>
</dbReference>
<gene>
    <name evidence="2" type="ORF">BE04_15550</name>
</gene>
<accession>A0A150Q4P2</accession>
<keyword evidence="2" id="KW-0315">Glutamine amidotransferase</keyword>
<comment type="caution">
    <text evidence="2">The sequence shown here is derived from an EMBL/GenBank/DDBJ whole genome shotgun (WGS) entry which is preliminary data.</text>
</comment>
<dbReference type="Proteomes" id="UP000075604">
    <property type="component" value="Unassembled WGS sequence"/>
</dbReference>
<dbReference type="PANTHER" id="PTHR43130:SF2">
    <property type="entry name" value="DJ-1_PFPI DOMAIN-CONTAINING PROTEIN"/>
    <property type="match status" value="1"/>
</dbReference>
<dbReference type="PANTHER" id="PTHR43130">
    <property type="entry name" value="ARAC-FAMILY TRANSCRIPTIONAL REGULATOR"/>
    <property type="match status" value="1"/>
</dbReference>
<keyword evidence="2" id="KW-0808">Transferase</keyword>
<organism evidence="2 3">
    <name type="scientific">Sorangium cellulosum</name>
    <name type="common">Polyangium cellulosum</name>
    <dbReference type="NCBI Taxonomy" id="56"/>
    <lineage>
        <taxon>Bacteria</taxon>
        <taxon>Pseudomonadati</taxon>
        <taxon>Myxococcota</taxon>
        <taxon>Polyangia</taxon>
        <taxon>Polyangiales</taxon>
        <taxon>Polyangiaceae</taxon>
        <taxon>Sorangium</taxon>
    </lineage>
</organism>
<evidence type="ECO:0000313" key="3">
    <source>
        <dbReference type="Proteomes" id="UP000075604"/>
    </source>
</evidence>
<dbReference type="InterPro" id="IPR002818">
    <property type="entry name" value="DJ-1/PfpI"/>
</dbReference>
<dbReference type="InterPro" id="IPR052158">
    <property type="entry name" value="INH-QAR"/>
</dbReference>
<dbReference type="Gene3D" id="3.40.50.880">
    <property type="match status" value="1"/>
</dbReference>
<evidence type="ECO:0000313" key="2">
    <source>
        <dbReference type="EMBL" id="KYF62937.1"/>
    </source>
</evidence>
<dbReference type="Pfam" id="PF01965">
    <property type="entry name" value="DJ-1_PfpI"/>
    <property type="match status" value="1"/>
</dbReference>
<reference evidence="2 3" key="1">
    <citation type="submission" date="2014-02" db="EMBL/GenBank/DDBJ databases">
        <title>The small core and large imbalanced accessory genome model reveals a collaborative survival strategy of Sorangium cellulosum strains in nature.</title>
        <authorList>
            <person name="Han K."/>
            <person name="Peng R."/>
            <person name="Blom J."/>
            <person name="Li Y.-Z."/>
        </authorList>
    </citation>
    <scope>NUCLEOTIDE SEQUENCE [LARGE SCALE GENOMIC DNA]</scope>
    <source>
        <strain evidence="2 3">So0157-18</strain>
    </source>
</reference>
<dbReference type="AlphaFoldDB" id="A0A150Q4P2"/>
<name>A0A150Q4P2_SORCE</name>
<proteinExistence type="predicted"/>
<dbReference type="GO" id="GO:0006355">
    <property type="term" value="P:regulation of DNA-templated transcription"/>
    <property type="evidence" value="ECO:0007669"/>
    <property type="project" value="TreeGrafter"/>
</dbReference>